<dbReference type="PANTHER" id="PTHR21310:SF15">
    <property type="entry name" value="AMINOGLYCOSIDE PHOSPHOTRANSFERASE DOMAIN-CONTAINING PROTEIN"/>
    <property type="match status" value="1"/>
</dbReference>
<dbReference type="Gene3D" id="3.90.1200.10">
    <property type="match status" value="1"/>
</dbReference>
<evidence type="ECO:0000313" key="3">
    <source>
        <dbReference type="Proteomes" id="UP001174694"/>
    </source>
</evidence>
<name>A0AA38RA91_9PEZI</name>
<keyword evidence="3" id="KW-1185">Reference proteome</keyword>
<reference evidence="2" key="1">
    <citation type="submission" date="2022-07" db="EMBL/GenBank/DDBJ databases">
        <title>Fungi with potential for degradation of polypropylene.</title>
        <authorList>
            <person name="Gostincar C."/>
        </authorList>
    </citation>
    <scope>NUCLEOTIDE SEQUENCE</scope>
    <source>
        <strain evidence="2">EXF-13308</strain>
    </source>
</reference>
<dbReference type="EMBL" id="JANBVO010000081">
    <property type="protein sequence ID" value="KAJ9130682.1"/>
    <property type="molecule type" value="Genomic_DNA"/>
</dbReference>
<dbReference type="AlphaFoldDB" id="A0AA38RA91"/>
<dbReference type="PANTHER" id="PTHR21310">
    <property type="entry name" value="AMINOGLYCOSIDE PHOSPHOTRANSFERASE-RELATED-RELATED"/>
    <property type="match status" value="1"/>
</dbReference>
<sequence>MATTYTTATSSDSAFVRIKYATPETIRKQGQTFRLRREIEAMEYVRACTSIPVPQVLETNLGKDDHEEGWILMERLSGDQLGEAWPTMSEGARTETLHQLKSYLGQLHNIRPDGMAWIGSCSGGPAYDHRLSNTTTCGPFAAVSEFYDFLVHPVKDCPRPELAAEYRRQLPDESAIVFAHADVSWENILVDFASGRVTGILDWEMAGFWPEWWEYRKAVYGARSKPWWMKIVKNIMQEYPREADIDMDLEMF</sequence>
<dbReference type="Pfam" id="PF01636">
    <property type="entry name" value="APH"/>
    <property type="match status" value="1"/>
</dbReference>
<gene>
    <name evidence="2" type="ORF">NKR23_g12090</name>
</gene>
<dbReference type="InterPro" id="IPR051678">
    <property type="entry name" value="AGP_Transferase"/>
</dbReference>
<comment type="caution">
    <text evidence="2">The sequence shown here is derived from an EMBL/GenBank/DDBJ whole genome shotgun (WGS) entry which is preliminary data.</text>
</comment>
<dbReference type="InterPro" id="IPR002575">
    <property type="entry name" value="Aminoglycoside_PTrfase"/>
</dbReference>
<organism evidence="2 3">
    <name type="scientific">Pleurostoma richardsiae</name>
    <dbReference type="NCBI Taxonomy" id="41990"/>
    <lineage>
        <taxon>Eukaryota</taxon>
        <taxon>Fungi</taxon>
        <taxon>Dikarya</taxon>
        <taxon>Ascomycota</taxon>
        <taxon>Pezizomycotina</taxon>
        <taxon>Sordariomycetes</taxon>
        <taxon>Sordariomycetidae</taxon>
        <taxon>Calosphaeriales</taxon>
        <taxon>Pleurostomataceae</taxon>
        <taxon>Pleurostoma</taxon>
    </lineage>
</organism>
<evidence type="ECO:0000259" key="1">
    <source>
        <dbReference type="Pfam" id="PF01636"/>
    </source>
</evidence>
<dbReference type="InterPro" id="IPR011009">
    <property type="entry name" value="Kinase-like_dom_sf"/>
</dbReference>
<feature type="domain" description="Aminoglycoside phosphotransferase" evidence="1">
    <location>
        <begin position="34"/>
        <end position="214"/>
    </location>
</feature>
<accession>A0AA38RA91</accession>
<dbReference type="SUPFAM" id="SSF56112">
    <property type="entry name" value="Protein kinase-like (PK-like)"/>
    <property type="match status" value="1"/>
</dbReference>
<dbReference type="Proteomes" id="UP001174694">
    <property type="component" value="Unassembled WGS sequence"/>
</dbReference>
<proteinExistence type="predicted"/>
<evidence type="ECO:0000313" key="2">
    <source>
        <dbReference type="EMBL" id="KAJ9130682.1"/>
    </source>
</evidence>
<protein>
    <submittedName>
        <fullName evidence="2">Aminoglycoside 3'-phosphotransferase</fullName>
    </submittedName>
</protein>
<dbReference type="CDD" id="cd05120">
    <property type="entry name" value="APH_ChoK_like"/>
    <property type="match status" value="1"/>
</dbReference>